<evidence type="ECO:0000313" key="3">
    <source>
        <dbReference type="EMBL" id="VDM46555.1"/>
    </source>
</evidence>
<dbReference type="GO" id="GO:0006623">
    <property type="term" value="P:protein targeting to vacuole"/>
    <property type="evidence" value="ECO:0007669"/>
    <property type="project" value="TreeGrafter"/>
</dbReference>
<feature type="compositionally biased region" description="Basic and acidic residues" evidence="2">
    <location>
        <begin position="317"/>
        <end position="330"/>
    </location>
</feature>
<comment type="similarity">
    <text evidence="1">Belongs to the VPS13 family.</text>
</comment>
<evidence type="ECO:0000256" key="1">
    <source>
        <dbReference type="ARBA" id="ARBA00006545"/>
    </source>
</evidence>
<sequence>MRQICLFFGFRLRAAAFCHYEEVKKHSISRLAEAIKAKTKLAVDIVISPMTIVISEGGVFRADALTFVTELGPLSLTTAGNDSDESDSSSSEHEINEANRLSVLMSSAYDKFALEVTDIHIILADNFNAAMSARRDAKSELHIIEPTDVQINFHKSSIDDQKLPQLPLHIGMRDRAKAYAIMNTEKLDDDIMKTPETGESLSDREPNDQRVLLEMDLRLSEVRLAINSTRTETLMRMQMTRIGCKLRMCRLDALAMVTLGNFTIEHPQYRSLVANRETLFVVDNLNDDGENLLQLKFIQVTSCCALNGQDESSTPDSEEKGTDRQQQAEKKLTGNDRTVKLSFDASFDALSVLIGSSKSLETTLSITTITASIEVGRKQMRICAGLRAVTMQDCGDTAKHDNLLTVGDGSEDFFTLEVIQYQRSEERTLTGVADADVALKGRLKRIHFVFLRAWLLRLLNWVEPLQAEAESSVEEEGASMLEKANKADGLQHTTESSLVRVQLDVRLADVTIIIPKKSNSTEALVFDLVEVEVMEAEWMLGVLSTNGHVVLM</sequence>
<keyword evidence="4" id="KW-1185">Reference proteome</keyword>
<evidence type="ECO:0000313" key="4">
    <source>
        <dbReference type="Proteomes" id="UP000050794"/>
    </source>
</evidence>
<feature type="region of interest" description="Disordered" evidence="2">
    <location>
        <begin position="309"/>
        <end position="330"/>
    </location>
</feature>
<evidence type="ECO:0000256" key="2">
    <source>
        <dbReference type="SAM" id="MobiDB-lite"/>
    </source>
</evidence>
<dbReference type="GO" id="GO:0045053">
    <property type="term" value="P:protein retention in Golgi apparatus"/>
    <property type="evidence" value="ECO:0007669"/>
    <property type="project" value="TreeGrafter"/>
</dbReference>
<dbReference type="InterPro" id="IPR026847">
    <property type="entry name" value="VPS13"/>
</dbReference>
<evidence type="ECO:0000313" key="5">
    <source>
        <dbReference type="WBParaSite" id="TCNE_0001523501-mRNA-1"/>
    </source>
</evidence>
<protein>
    <submittedName>
        <fullName evidence="5">VPS13_mid_rpt domain-containing protein</fullName>
    </submittedName>
</protein>
<dbReference type="PANTHER" id="PTHR16166">
    <property type="entry name" value="VACUOLAR PROTEIN SORTING-ASSOCIATED PROTEIN VPS13"/>
    <property type="match status" value="1"/>
</dbReference>
<dbReference type="AlphaFoldDB" id="A0A183V3B4"/>
<gene>
    <name evidence="3" type="ORF">TCNE_LOCUS15234</name>
</gene>
<name>A0A183V3B4_TOXCA</name>
<dbReference type="Proteomes" id="UP000050794">
    <property type="component" value="Unassembled WGS sequence"/>
</dbReference>
<dbReference type="WBParaSite" id="TCNE_0001523501-mRNA-1">
    <property type="protein sequence ID" value="TCNE_0001523501-mRNA-1"/>
    <property type="gene ID" value="TCNE_0001523501"/>
</dbReference>
<reference evidence="5" key="1">
    <citation type="submission" date="2016-06" db="UniProtKB">
        <authorList>
            <consortium name="WormBaseParasite"/>
        </authorList>
    </citation>
    <scope>IDENTIFICATION</scope>
</reference>
<proteinExistence type="inferred from homology"/>
<reference evidence="3 4" key="2">
    <citation type="submission" date="2018-11" db="EMBL/GenBank/DDBJ databases">
        <authorList>
            <consortium name="Pathogen Informatics"/>
        </authorList>
    </citation>
    <scope>NUCLEOTIDE SEQUENCE [LARGE SCALE GENOMIC DNA]</scope>
</reference>
<dbReference type="PANTHER" id="PTHR16166:SF93">
    <property type="entry name" value="INTERMEMBRANE LIPID TRANSFER PROTEIN VPS13"/>
    <property type="match status" value="1"/>
</dbReference>
<organism evidence="4 5">
    <name type="scientific">Toxocara canis</name>
    <name type="common">Canine roundworm</name>
    <dbReference type="NCBI Taxonomy" id="6265"/>
    <lineage>
        <taxon>Eukaryota</taxon>
        <taxon>Metazoa</taxon>
        <taxon>Ecdysozoa</taxon>
        <taxon>Nematoda</taxon>
        <taxon>Chromadorea</taxon>
        <taxon>Rhabditida</taxon>
        <taxon>Spirurina</taxon>
        <taxon>Ascaridomorpha</taxon>
        <taxon>Ascaridoidea</taxon>
        <taxon>Toxocaridae</taxon>
        <taxon>Toxocara</taxon>
    </lineage>
</organism>
<dbReference type="EMBL" id="UYWY01022720">
    <property type="protein sequence ID" value="VDM46555.1"/>
    <property type="molecule type" value="Genomic_DNA"/>
</dbReference>
<accession>A0A183V3B4</accession>